<name>A0ABW5J991_9BACT</name>
<feature type="transmembrane region" description="Helical" evidence="2">
    <location>
        <begin position="13"/>
        <end position="36"/>
    </location>
</feature>
<reference evidence="4" key="1">
    <citation type="journal article" date="2019" name="Int. J. Syst. Evol. Microbiol.">
        <title>The Global Catalogue of Microorganisms (GCM) 10K type strain sequencing project: providing services to taxonomists for standard genome sequencing and annotation.</title>
        <authorList>
            <consortium name="The Broad Institute Genomics Platform"/>
            <consortium name="The Broad Institute Genome Sequencing Center for Infectious Disease"/>
            <person name="Wu L."/>
            <person name="Ma J."/>
        </authorList>
    </citation>
    <scope>NUCLEOTIDE SEQUENCE [LARGE SCALE GENOMIC DNA]</scope>
    <source>
        <strain evidence="4">KCTC 52344</strain>
    </source>
</reference>
<feature type="region of interest" description="Disordered" evidence="1">
    <location>
        <begin position="49"/>
        <end position="83"/>
    </location>
</feature>
<comment type="caution">
    <text evidence="3">The sequence shown here is derived from an EMBL/GenBank/DDBJ whole genome shotgun (WGS) entry which is preliminary data.</text>
</comment>
<keyword evidence="4" id="KW-1185">Reference proteome</keyword>
<feature type="compositionally biased region" description="Gly residues" evidence="1">
    <location>
        <begin position="53"/>
        <end position="81"/>
    </location>
</feature>
<sequence>MEQYDDTDDNTPLAARLLFLGLLAFILYACFTPVVVPVPKPPKAIVPPVYPPSGGGGGGGGGGGDDGNNGGGDGGTGGNGGLQPPLTFTIGISRAYPTSETYDNQVSQMAGGESKFWFYGKENQQPYPTGDWVTQANQYTTIDLPTHAINARAGSDGQHPEFDTVVPKIEYTIKDSSGNVVMYCKDTKGGFHPSFNPNKRGNNHPKESQRYLPFGTYTIEFKNLTESDFEVPLTFTFNRASGSVGEYFQETVNKGQTVTKTLNLVEQSGNSSMYKLNCNYLP</sequence>
<dbReference type="Proteomes" id="UP001597510">
    <property type="component" value="Unassembled WGS sequence"/>
</dbReference>
<gene>
    <name evidence="3" type="ORF">ACFSR2_10800</name>
</gene>
<keyword evidence="2" id="KW-0472">Membrane</keyword>
<keyword evidence="2" id="KW-0812">Transmembrane</keyword>
<evidence type="ECO:0000256" key="2">
    <source>
        <dbReference type="SAM" id="Phobius"/>
    </source>
</evidence>
<proteinExistence type="predicted"/>
<accession>A0ABW5J991</accession>
<protein>
    <submittedName>
        <fullName evidence="3">Uncharacterized protein</fullName>
    </submittedName>
</protein>
<dbReference type="RefSeq" id="WP_340236978.1">
    <property type="nucleotide sequence ID" value="NZ_JBBEWC010000007.1"/>
</dbReference>
<organism evidence="3 4">
    <name type="scientific">Emticicia soli</name>
    <dbReference type="NCBI Taxonomy" id="2027878"/>
    <lineage>
        <taxon>Bacteria</taxon>
        <taxon>Pseudomonadati</taxon>
        <taxon>Bacteroidota</taxon>
        <taxon>Cytophagia</taxon>
        <taxon>Cytophagales</taxon>
        <taxon>Leadbetterellaceae</taxon>
        <taxon>Emticicia</taxon>
    </lineage>
</organism>
<evidence type="ECO:0000256" key="1">
    <source>
        <dbReference type="SAM" id="MobiDB-lite"/>
    </source>
</evidence>
<dbReference type="EMBL" id="JBHULC010000009">
    <property type="protein sequence ID" value="MFD2521376.1"/>
    <property type="molecule type" value="Genomic_DNA"/>
</dbReference>
<evidence type="ECO:0000313" key="3">
    <source>
        <dbReference type="EMBL" id="MFD2521376.1"/>
    </source>
</evidence>
<evidence type="ECO:0000313" key="4">
    <source>
        <dbReference type="Proteomes" id="UP001597510"/>
    </source>
</evidence>
<keyword evidence="2" id="KW-1133">Transmembrane helix</keyword>